<organism evidence="1 2">
    <name type="scientific">Bacillus carboniphilus</name>
    <dbReference type="NCBI Taxonomy" id="86663"/>
    <lineage>
        <taxon>Bacteria</taxon>
        <taxon>Bacillati</taxon>
        <taxon>Bacillota</taxon>
        <taxon>Bacilli</taxon>
        <taxon>Bacillales</taxon>
        <taxon>Bacillaceae</taxon>
        <taxon>Bacillus</taxon>
    </lineage>
</organism>
<evidence type="ECO:0000313" key="1">
    <source>
        <dbReference type="EMBL" id="GAA0343511.1"/>
    </source>
</evidence>
<evidence type="ECO:0008006" key="3">
    <source>
        <dbReference type="Google" id="ProtNLM"/>
    </source>
</evidence>
<dbReference type="EMBL" id="BAAADJ010000062">
    <property type="protein sequence ID" value="GAA0343511.1"/>
    <property type="molecule type" value="Genomic_DNA"/>
</dbReference>
<proteinExistence type="predicted"/>
<gene>
    <name evidence="1" type="ORF">GCM10008967_37460</name>
</gene>
<accession>A0ABP3GEJ3</accession>
<comment type="caution">
    <text evidence="1">The sequence shown here is derived from an EMBL/GenBank/DDBJ whole genome shotgun (WGS) entry which is preliminary data.</text>
</comment>
<reference evidence="2" key="1">
    <citation type="journal article" date="2019" name="Int. J. Syst. Evol. Microbiol.">
        <title>The Global Catalogue of Microorganisms (GCM) 10K type strain sequencing project: providing services to taxonomists for standard genome sequencing and annotation.</title>
        <authorList>
            <consortium name="The Broad Institute Genomics Platform"/>
            <consortium name="The Broad Institute Genome Sequencing Center for Infectious Disease"/>
            <person name="Wu L."/>
            <person name="Ma J."/>
        </authorList>
    </citation>
    <scope>NUCLEOTIDE SEQUENCE [LARGE SCALE GENOMIC DNA]</scope>
    <source>
        <strain evidence="2">JCM 9731</strain>
    </source>
</reference>
<keyword evidence="2" id="KW-1185">Reference proteome</keyword>
<protein>
    <recommendedName>
        <fullName evidence="3">DUF4367 domain-containing protein</fullName>
    </recommendedName>
</protein>
<dbReference type="Proteomes" id="UP001500782">
    <property type="component" value="Unassembled WGS sequence"/>
</dbReference>
<evidence type="ECO:0000313" key="2">
    <source>
        <dbReference type="Proteomes" id="UP001500782"/>
    </source>
</evidence>
<name>A0ABP3GEJ3_9BACI</name>
<sequence length="140" mass="16054">MVGCGQAGGLKDYDNRELAKELKEEGVHPKLPTKFPVKIAKYERIIPPHDSRIYETIFTGENDEVFSLIINPGQAEYHGDFERENVTVCGNSGFYMNSELPGPSLHWFDGDYSYILEYQTLFSDTEVTKEIMMKIAEFFQ</sequence>